<evidence type="ECO:0000313" key="1">
    <source>
        <dbReference type="EMBL" id="SHG35575.1"/>
    </source>
</evidence>
<sequence length="269" mass="30369">MRNLVLIIVVFIFQIGSSQELFLLTDPASNVPANSLGVNILQSAFEREMTSGYMYSIMPEVTYGINKNLMVRASAFLSNRNSQLVAEGGNFLAKYRFYSEDDLNSHFRLAAFGRYSSNNANIHQEQIEIMGQNSGFETGIVATKLIKKLAISSTVSFEKAFDNKPNNSFPATLGDNATNYTLSFGKLMYPKKYTSLKQTNINLMVEFIGQTINENGKSYLDIVPVIQFIFNSQARLDLAYRRELMSSMIRTAPNGVYLNLYYTFFNLKN</sequence>
<gene>
    <name evidence="1" type="ORF">SAMN05444372_10541</name>
</gene>
<dbReference type="OrthoDB" id="649238at2"/>
<proteinExistence type="predicted"/>
<organism evidence="1 2">
    <name type="scientific">Flavobacterium micromati</name>
    <dbReference type="NCBI Taxonomy" id="229205"/>
    <lineage>
        <taxon>Bacteria</taxon>
        <taxon>Pseudomonadati</taxon>
        <taxon>Bacteroidota</taxon>
        <taxon>Flavobacteriia</taxon>
        <taxon>Flavobacteriales</taxon>
        <taxon>Flavobacteriaceae</taxon>
        <taxon>Flavobacterium</taxon>
    </lineage>
</organism>
<dbReference type="EMBL" id="FQWF01000005">
    <property type="protein sequence ID" value="SHG35575.1"/>
    <property type="molecule type" value="Genomic_DNA"/>
</dbReference>
<name>A0A1M5J5F5_9FLAO</name>
<keyword evidence="2" id="KW-1185">Reference proteome</keyword>
<evidence type="ECO:0000313" key="2">
    <source>
        <dbReference type="Proteomes" id="UP000184020"/>
    </source>
</evidence>
<dbReference type="RefSeq" id="WP_073018324.1">
    <property type="nucleotide sequence ID" value="NZ_FQWF01000005.1"/>
</dbReference>
<dbReference type="AlphaFoldDB" id="A0A1M5J5F5"/>
<accession>A0A1M5J5F5</accession>
<evidence type="ECO:0008006" key="3">
    <source>
        <dbReference type="Google" id="ProtNLM"/>
    </source>
</evidence>
<dbReference type="Proteomes" id="UP000184020">
    <property type="component" value="Unassembled WGS sequence"/>
</dbReference>
<protein>
    <recommendedName>
        <fullName evidence="3">MetA-pathway of phenol degradation</fullName>
    </recommendedName>
</protein>
<reference evidence="2" key="1">
    <citation type="submission" date="2016-11" db="EMBL/GenBank/DDBJ databases">
        <authorList>
            <person name="Varghese N."/>
            <person name="Submissions S."/>
        </authorList>
    </citation>
    <scope>NUCLEOTIDE SEQUENCE [LARGE SCALE GENOMIC DNA]</scope>
    <source>
        <strain evidence="2">DSM 17659</strain>
    </source>
</reference>
<dbReference type="STRING" id="229205.SAMN05444372_10541"/>